<organism evidence="14 15">
    <name type="scientific">Sphingomonas melonis</name>
    <dbReference type="NCBI Taxonomy" id="152682"/>
    <lineage>
        <taxon>Bacteria</taxon>
        <taxon>Pseudomonadati</taxon>
        <taxon>Pseudomonadota</taxon>
        <taxon>Alphaproteobacteria</taxon>
        <taxon>Sphingomonadales</taxon>
        <taxon>Sphingomonadaceae</taxon>
        <taxon>Sphingomonas</taxon>
    </lineage>
</organism>
<feature type="domain" description="Ketopantoate reductase N-terminal" evidence="12">
    <location>
        <begin position="4"/>
        <end position="148"/>
    </location>
</feature>
<evidence type="ECO:0000313" key="14">
    <source>
        <dbReference type="EMBL" id="NYD89463.1"/>
    </source>
</evidence>
<evidence type="ECO:0000256" key="1">
    <source>
        <dbReference type="ARBA" id="ARBA00002919"/>
    </source>
</evidence>
<evidence type="ECO:0000256" key="3">
    <source>
        <dbReference type="ARBA" id="ARBA00007870"/>
    </source>
</evidence>
<reference evidence="14 15" key="2">
    <citation type="submission" date="2020-08" db="EMBL/GenBank/DDBJ databases">
        <title>The Agave Microbiome: Exploring the role of microbial communities in plant adaptations to desert environments.</title>
        <authorList>
            <person name="Partida-Martinez L.P."/>
        </authorList>
    </citation>
    <scope>NUCLEOTIDE SEQUENCE [LARGE SCALE GENOMIC DNA]</scope>
    <source>
        <strain evidence="14 15">AS2.3</strain>
    </source>
</reference>
<dbReference type="EC" id="1.1.1.169" evidence="4 11"/>
<gene>
    <name evidence="14" type="ORF">HD841_001232</name>
</gene>
<dbReference type="NCBIfam" id="TIGR00745">
    <property type="entry name" value="apbA_panE"/>
    <property type="match status" value="1"/>
</dbReference>
<comment type="function">
    <text evidence="1 11">Catalyzes the NADPH-dependent reduction of ketopantoate into pantoic acid.</text>
</comment>
<dbReference type="Pfam" id="PF08546">
    <property type="entry name" value="ApbA_C"/>
    <property type="match status" value="1"/>
</dbReference>
<dbReference type="Proteomes" id="UP000517753">
    <property type="component" value="Unassembled WGS sequence"/>
</dbReference>
<proteinExistence type="inferred from homology"/>
<dbReference type="InterPro" id="IPR013752">
    <property type="entry name" value="KPA_reductase"/>
</dbReference>
<evidence type="ECO:0000259" key="12">
    <source>
        <dbReference type="Pfam" id="PF02558"/>
    </source>
</evidence>
<dbReference type="Gene3D" id="3.40.50.720">
    <property type="entry name" value="NAD(P)-binding Rossmann-like Domain"/>
    <property type="match status" value="1"/>
</dbReference>
<dbReference type="Gene3D" id="1.10.1040.10">
    <property type="entry name" value="N-(1-d-carboxylethyl)-l-norvaline Dehydrogenase, domain 2"/>
    <property type="match status" value="1"/>
</dbReference>
<dbReference type="SUPFAM" id="SSF51735">
    <property type="entry name" value="NAD(P)-binding Rossmann-fold domains"/>
    <property type="match status" value="1"/>
</dbReference>
<dbReference type="PANTHER" id="PTHR21708:SF26">
    <property type="entry name" value="2-DEHYDROPANTOATE 2-REDUCTASE"/>
    <property type="match status" value="1"/>
</dbReference>
<reference evidence="14 15" key="1">
    <citation type="submission" date="2020-07" db="EMBL/GenBank/DDBJ databases">
        <authorList>
            <person name="Partida-Martinez L."/>
            <person name="Huntemann M."/>
            <person name="Clum A."/>
            <person name="Wang J."/>
            <person name="Palaniappan K."/>
            <person name="Ritter S."/>
            <person name="Chen I.-M."/>
            <person name="Stamatis D."/>
            <person name="Reddy T."/>
            <person name="O'Malley R."/>
            <person name="Daum C."/>
            <person name="Shapiro N."/>
            <person name="Ivanova N."/>
            <person name="Kyrpides N."/>
            <person name="Woyke T."/>
        </authorList>
    </citation>
    <scope>NUCLEOTIDE SEQUENCE [LARGE SCALE GENOMIC DNA]</scope>
    <source>
        <strain evidence="14 15">AS2.3</strain>
    </source>
</reference>
<evidence type="ECO:0000256" key="2">
    <source>
        <dbReference type="ARBA" id="ARBA00004994"/>
    </source>
</evidence>
<dbReference type="FunFam" id="1.10.1040.10:FF:000017">
    <property type="entry name" value="2-dehydropantoate 2-reductase"/>
    <property type="match status" value="1"/>
</dbReference>
<evidence type="ECO:0000256" key="10">
    <source>
        <dbReference type="ARBA" id="ARBA00048793"/>
    </source>
</evidence>
<dbReference type="InterPro" id="IPR003710">
    <property type="entry name" value="ApbA"/>
</dbReference>
<keyword evidence="8 11" id="KW-0560">Oxidoreductase</keyword>
<keyword evidence="6 11" id="KW-0566">Pantothenate biosynthesis</keyword>
<evidence type="ECO:0000256" key="11">
    <source>
        <dbReference type="RuleBase" id="RU362068"/>
    </source>
</evidence>
<dbReference type="InterPro" id="IPR036291">
    <property type="entry name" value="NAD(P)-bd_dom_sf"/>
</dbReference>
<keyword evidence="15" id="KW-1185">Reference proteome</keyword>
<evidence type="ECO:0000256" key="6">
    <source>
        <dbReference type="ARBA" id="ARBA00022655"/>
    </source>
</evidence>
<evidence type="ECO:0000313" key="15">
    <source>
        <dbReference type="Proteomes" id="UP000517753"/>
    </source>
</evidence>
<dbReference type="InterPro" id="IPR013332">
    <property type="entry name" value="KPR_N"/>
</dbReference>
<comment type="similarity">
    <text evidence="3 11">Belongs to the ketopantoate reductase family.</text>
</comment>
<dbReference type="InterPro" id="IPR051402">
    <property type="entry name" value="KPR-Related"/>
</dbReference>
<dbReference type="RefSeq" id="WP_179507904.1">
    <property type="nucleotide sequence ID" value="NZ_JACCBY010000001.1"/>
</dbReference>
<dbReference type="SUPFAM" id="SSF48179">
    <property type="entry name" value="6-phosphogluconate dehydrogenase C-terminal domain-like"/>
    <property type="match status" value="1"/>
</dbReference>
<dbReference type="EMBL" id="JACCBY010000001">
    <property type="protein sequence ID" value="NYD89463.1"/>
    <property type="molecule type" value="Genomic_DNA"/>
</dbReference>
<evidence type="ECO:0000256" key="5">
    <source>
        <dbReference type="ARBA" id="ARBA00019465"/>
    </source>
</evidence>
<dbReference type="AlphaFoldDB" id="A0A7Y9K047"/>
<comment type="pathway">
    <text evidence="2 11">Cofactor biosynthesis; (R)-pantothenate biosynthesis; (R)-pantoate from 3-methyl-2-oxobutanoate: step 2/2.</text>
</comment>
<keyword evidence="7 11" id="KW-0521">NADP</keyword>
<comment type="catalytic activity">
    <reaction evidence="10 11">
        <text>(R)-pantoate + NADP(+) = 2-dehydropantoate + NADPH + H(+)</text>
        <dbReference type="Rhea" id="RHEA:16233"/>
        <dbReference type="ChEBI" id="CHEBI:11561"/>
        <dbReference type="ChEBI" id="CHEBI:15378"/>
        <dbReference type="ChEBI" id="CHEBI:15980"/>
        <dbReference type="ChEBI" id="CHEBI:57783"/>
        <dbReference type="ChEBI" id="CHEBI:58349"/>
        <dbReference type="EC" id="1.1.1.169"/>
    </reaction>
</comment>
<name>A0A7Y9K047_9SPHN</name>
<dbReference type="NCBIfam" id="NF005094">
    <property type="entry name" value="PRK06522.2-5"/>
    <property type="match status" value="1"/>
</dbReference>
<evidence type="ECO:0000259" key="13">
    <source>
        <dbReference type="Pfam" id="PF08546"/>
    </source>
</evidence>
<feature type="domain" description="Ketopantoate reductase C-terminal" evidence="13">
    <location>
        <begin position="175"/>
        <end position="294"/>
    </location>
</feature>
<comment type="caution">
    <text evidence="14">The sequence shown here is derived from an EMBL/GenBank/DDBJ whole genome shotgun (WGS) entry which is preliminary data.</text>
</comment>
<dbReference type="GO" id="GO:0008677">
    <property type="term" value="F:2-dehydropantoate 2-reductase activity"/>
    <property type="evidence" value="ECO:0007669"/>
    <property type="project" value="UniProtKB-EC"/>
</dbReference>
<dbReference type="InterPro" id="IPR008927">
    <property type="entry name" value="6-PGluconate_DH-like_C_sf"/>
</dbReference>
<dbReference type="GO" id="GO:0015940">
    <property type="term" value="P:pantothenate biosynthetic process"/>
    <property type="evidence" value="ECO:0007669"/>
    <property type="project" value="UniProtKB-UniPathway"/>
</dbReference>
<evidence type="ECO:0000256" key="8">
    <source>
        <dbReference type="ARBA" id="ARBA00023002"/>
    </source>
</evidence>
<dbReference type="PANTHER" id="PTHR21708">
    <property type="entry name" value="PROBABLE 2-DEHYDROPANTOATE 2-REDUCTASE"/>
    <property type="match status" value="1"/>
</dbReference>
<evidence type="ECO:0000256" key="4">
    <source>
        <dbReference type="ARBA" id="ARBA00013014"/>
    </source>
</evidence>
<protein>
    <recommendedName>
        <fullName evidence="5 11">2-dehydropantoate 2-reductase</fullName>
        <ecNumber evidence="4 11">1.1.1.169</ecNumber>
    </recommendedName>
    <alternativeName>
        <fullName evidence="9 11">Ketopantoate reductase</fullName>
    </alternativeName>
</protein>
<dbReference type="FunFam" id="3.40.50.720:FF:000307">
    <property type="entry name" value="2-dehydropantoate 2-reductase"/>
    <property type="match status" value="1"/>
</dbReference>
<dbReference type="GO" id="GO:0005737">
    <property type="term" value="C:cytoplasm"/>
    <property type="evidence" value="ECO:0007669"/>
    <property type="project" value="TreeGrafter"/>
</dbReference>
<sequence length="307" mass="32787">MRLLVLGAGGVGGYFGGRLAGAGVDVHFLVRPTRAETLARDGLVITSPLGDLHIPVTTRTMVDAPFDAVLLSCKAYDLDDAITAIAPAVGPSTLILPLLNGLRHLDQLDEHFGRDRVLGGLCQIGVSLNGDGTIVHLDTLQRFVFGARSEPPAGTLTALAHLLERGGFAPVCSDNIMQEMWEKFTFLTTYASMTTLMRAPVGAILTATDGESLMHEVLAECIATATSQGFPPRPDAIARMLTALTDRKSRGTASMFRDMTNNGRTEHDHIIGDMLARAQSASVSAPVLRVCFANMQIYETIRRGASA</sequence>
<dbReference type="UniPathway" id="UPA00028">
    <property type="reaction ID" value="UER00004"/>
</dbReference>
<dbReference type="Pfam" id="PF02558">
    <property type="entry name" value="ApbA"/>
    <property type="match status" value="1"/>
</dbReference>
<evidence type="ECO:0000256" key="9">
    <source>
        <dbReference type="ARBA" id="ARBA00032024"/>
    </source>
</evidence>
<dbReference type="InterPro" id="IPR013328">
    <property type="entry name" value="6PGD_dom2"/>
</dbReference>
<accession>A0A7Y9K047</accession>
<evidence type="ECO:0000256" key="7">
    <source>
        <dbReference type="ARBA" id="ARBA00022857"/>
    </source>
</evidence>